<dbReference type="InParanoid" id="A0A0C3B4D3"/>
<dbReference type="HOGENOM" id="CLU_1428494_0_0_1"/>
<organism evidence="2 3">
    <name type="scientific">Piloderma croceum (strain F 1598)</name>
    <dbReference type="NCBI Taxonomy" id="765440"/>
    <lineage>
        <taxon>Eukaryota</taxon>
        <taxon>Fungi</taxon>
        <taxon>Dikarya</taxon>
        <taxon>Basidiomycota</taxon>
        <taxon>Agaricomycotina</taxon>
        <taxon>Agaricomycetes</taxon>
        <taxon>Agaricomycetidae</taxon>
        <taxon>Atheliales</taxon>
        <taxon>Atheliaceae</taxon>
        <taxon>Piloderma</taxon>
    </lineage>
</organism>
<feature type="compositionally biased region" description="Basic and acidic residues" evidence="1">
    <location>
        <begin position="47"/>
        <end position="57"/>
    </location>
</feature>
<sequence length="190" mass="22138">MTSVRVIAPHLFSKKPFLRRRRRLPLSPLNQSYMSTTGNDSDPQLSDDTRSRQYAEDDAERALVKRIRKYNHGDEVLRRVSGKTDTSDSGSSLFSRDSSAVRLEIDNFKQLLRDAEDRRLTDLERVEKAAGEHLREAEERADQRRISDLEAAEARRTSDLERVEKRLREAEERADQRLTSYIDKMNSTRE</sequence>
<dbReference type="AlphaFoldDB" id="A0A0C3B4D3"/>
<feature type="region of interest" description="Disordered" evidence="1">
    <location>
        <begin position="167"/>
        <end position="190"/>
    </location>
</feature>
<dbReference type="Proteomes" id="UP000054166">
    <property type="component" value="Unassembled WGS sequence"/>
</dbReference>
<protein>
    <submittedName>
        <fullName evidence="2">Uncharacterized protein</fullName>
    </submittedName>
</protein>
<gene>
    <name evidence="2" type="ORF">PILCRDRAFT_745927</name>
</gene>
<feature type="region of interest" description="Disordered" evidence="1">
    <location>
        <begin position="23"/>
        <end position="57"/>
    </location>
</feature>
<feature type="compositionally biased region" description="Basic and acidic residues" evidence="1">
    <location>
        <begin position="167"/>
        <end position="176"/>
    </location>
</feature>
<evidence type="ECO:0000256" key="1">
    <source>
        <dbReference type="SAM" id="MobiDB-lite"/>
    </source>
</evidence>
<keyword evidence="3" id="KW-1185">Reference proteome</keyword>
<proteinExistence type="predicted"/>
<reference evidence="3" key="2">
    <citation type="submission" date="2015-01" db="EMBL/GenBank/DDBJ databases">
        <title>Evolutionary Origins and Diversification of the Mycorrhizal Mutualists.</title>
        <authorList>
            <consortium name="DOE Joint Genome Institute"/>
            <consortium name="Mycorrhizal Genomics Consortium"/>
            <person name="Kohler A."/>
            <person name="Kuo A."/>
            <person name="Nagy L.G."/>
            <person name="Floudas D."/>
            <person name="Copeland A."/>
            <person name="Barry K.W."/>
            <person name="Cichocki N."/>
            <person name="Veneault-Fourrey C."/>
            <person name="LaButti K."/>
            <person name="Lindquist E.A."/>
            <person name="Lipzen A."/>
            <person name="Lundell T."/>
            <person name="Morin E."/>
            <person name="Murat C."/>
            <person name="Riley R."/>
            <person name="Ohm R."/>
            <person name="Sun H."/>
            <person name="Tunlid A."/>
            <person name="Henrissat B."/>
            <person name="Grigoriev I.V."/>
            <person name="Hibbett D.S."/>
            <person name="Martin F."/>
        </authorList>
    </citation>
    <scope>NUCLEOTIDE SEQUENCE [LARGE SCALE GENOMIC DNA]</scope>
    <source>
        <strain evidence="3">F 1598</strain>
    </source>
</reference>
<reference evidence="2 3" key="1">
    <citation type="submission" date="2014-04" db="EMBL/GenBank/DDBJ databases">
        <authorList>
            <consortium name="DOE Joint Genome Institute"/>
            <person name="Kuo A."/>
            <person name="Tarkka M."/>
            <person name="Buscot F."/>
            <person name="Kohler A."/>
            <person name="Nagy L.G."/>
            <person name="Floudas D."/>
            <person name="Copeland A."/>
            <person name="Barry K.W."/>
            <person name="Cichocki N."/>
            <person name="Veneault-Fourrey C."/>
            <person name="LaButti K."/>
            <person name="Lindquist E.A."/>
            <person name="Lipzen A."/>
            <person name="Lundell T."/>
            <person name="Morin E."/>
            <person name="Murat C."/>
            <person name="Sun H."/>
            <person name="Tunlid A."/>
            <person name="Henrissat B."/>
            <person name="Grigoriev I.V."/>
            <person name="Hibbett D.S."/>
            <person name="Martin F."/>
            <person name="Nordberg H.P."/>
            <person name="Cantor M.N."/>
            <person name="Hua S.X."/>
        </authorList>
    </citation>
    <scope>NUCLEOTIDE SEQUENCE [LARGE SCALE GENOMIC DNA]</scope>
    <source>
        <strain evidence="2 3">F 1598</strain>
    </source>
</reference>
<dbReference type="EMBL" id="KN833161">
    <property type="protein sequence ID" value="KIM72127.1"/>
    <property type="molecule type" value="Genomic_DNA"/>
</dbReference>
<feature type="compositionally biased region" description="Polar residues" evidence="1">
    <location>
        <begin position="30"/>
        <end position="46"/>
    </location>
</feature>
<accession>A0A0C3B4D3</accession>
<name>A0A0C3B4D3_PILCF</name>
<evidence type="ECO:0000313" key="3">
    <source>
        <dbReference type="Proteomes" id="UP000054166"/>
    </source>
</evidence>
<evidence type="ECO:0000313" key="2">
    <source>
        <dbReference type="EMBL" id="KIM72127.1"/>
    </source>
</evidence>